<proteinExistence type="predicted"/>
<dbReference type="HOGENOM" id="CLU_205688_0_0_9"/>
<name>D5WQA1_KYRT2</name>
<dbReference type="Proteomes" id="UP000002368">
    <property type="component" value="Chromosome"/>
</dbReference>
<dbReference type="eggNOG" id="ENOG5032DK0">
    <property type="taxonomic scope" value="Bacteria"/>
</dbReference>
<dbReference type="STRING" id="562970.Btus_1810"/>
<evidence type="ECO:0000313" key="1">
    <source>
        <dbReference type="EMBL" id="ADG06510.1"/>
    </source>
</evidence>
<organism evidence="1 2">
    <name type="scientific">Kyrpidia tusciae (strain DSM 2912 / NBRC 15312 / T2)</name>
    <name type="common">Bacillus tusciae</name>
    <dbReference type="NCBI Taxonomy" id="562970"/>
    <lineage>
        <taxon>Bacteria</taxon>
        <taxon>Bacillati</taxon>
        <taxon>Bacillota</taxon>
        <taxon>Bacilli</taxon>
        <taxon>Bacillales</taxon>
        <taxon>Alicyclobacillaceae</taxon>
        <taxon>Kyrpidia</taxon>
    </lineage>
</organism>
<sequence length="67" mass="7737">MGWIYCARLFDSEFQAGCYAARLREEGWRGDRNYPDYVAVFRTPQGRFGVKFLPTKPSVPGRSETNN</sequence>
<evidence type="ECO:0000313" key="2">
    <source>
        <dbReference type="Proteomes" id="UP000002368"/>
    </source>
</evidence>
<dbReference type="AlphaFoldDB" id="D5WQA1"/>
<dbReference type="EMBL" id="CP002017">
    <property type="protein sequence ID" value="ADG06510.1"/>
    <property type="molecule type" value="Genomic_DNA"/>
</dbReference>
<reference evidence="1 2" key="1">
    <citation type="journal article" date="2011" name="Stand. Genomic Sci.">
        <title>Complete genome sequence of the thermophilic, hydrogen-oxidizing Bacillus tusciae type strain (T2) and reclassification in the new genus, Kyrpidia gen. nov. as Kyrpidia tusciae comb. nov. and emendation of the family Alicyclobacillaceae da Costa and Rainey, 2010.</title>
        <authorList>
            <person name="Klenk H.P."/>
            <person name="Lapidus A."/>
            <person name="Chertkov O."/>
            <person name="Copeland A."/>
            <person name="Del Rio T.G."/>
            <person name="Nolan M."/>
            <person name="Lucas S."/>
            <person name="Chen F."/>
            <person name="Tice H."/>
            <person name="Cheng J.F."/>
            <person name="Han C."/>
            <person name="Bruce D."/>
            <person name="Goodwin L."/>
            <person name="Pitluck S."/>
            <person name="Pati A."/>
            <person name="Ivanova N."/>
            <person name="Mavromatis K."/>
            <person name="Daum C."/>
            <person name="Chen A."/>
            <person name="Palaniappan K."/>
            <person name="Chang Y.J."/>
            <person name="Land M."/>
            <person name="Hauser L."/>
            <person name="Jeffries C.D."/>
            <person name="Detter J.C."/>
            <person name="Rohde M."/>
            <person name="Abt B."/>
            <person name="Pukall R."/>
            <person name="Goker M."/>
            <person name="Bristow J."/>
            <person name="Markowitz V."/>
            <person name="Hugenholtz P."/>
            <person name="Eisen J.A."/>
        </authorList>
    </citation>
    <scope>NUCLEOTIDE SEQUENCE [LARGE SCALE GENOMIC DNA]</scope>
    <source>
        <strain evidence="1 2">DSM 2912</strain>
    </source>
</reference>
<dbReference type="KEGG" id="bts:Btus_1810"/>
<gene>
    <name evidence="1" type="ordered locus">Btus_1810</name>
</gene>
<accession>D5WQA1</accession>
<dbReference type="OrthoDB" id="2376918at2"/>
<protein>
    <submittedName>
        <fullName evidence="1">Uncharacterized protein</fullName>
    </submittedName>
</protein>
<keyword evidence="2" id="KW-1185">Reference proteome</keyword>